<proteinExistence type="predicted"/>
<reference evidence="2 3" key="1">
    <citation type="submission" date="2018-06" db="EMBL/GenBank/DDBJ databases">
        <title>Genomic Encyclopedia of Type Strains, Phase IV (KMG-IV): sequencing the most valuable type-strain genomes for metagenomic binning, comparative biology and taxonomic classification.</title>
        <authorList>
            <person name="Goeker M."/>
        </authorList>
    </citation>
    <scope>NUCLEOTIDE SEQUENCE [LARGE SCALE GENOMIC DNA]</scope>
    <source>
        <strain evidence="2 3">DSM 18048</strain>
    </source>
</reference>
<dbReference type="RefSeq" id="WP_170131174.1">
    <property type="nucleotide sequence ID" value="NZ_QJSX01000018.1"/>
</dbReference>
<comment type="caution">
    <text evidence="2">The sequence shown here is derived from an EMBL/GenBank/DDBJ whole genome shotgun (WGS) entry which is preliminary data.</text>
</comment>
<name>A0A318S304_9DEIO</name>
<feature type="domain" description="DUF6194" evidence="1">
    <location>
        <begin position="1"/>
        <end position="147"/>
    </location>
</feature>
<dbReference type="EMBL" id="QJSX01000018">
    <property type="protein sequence ID" value="PYE50467.1"/>
    <property type="molecule type" value="Genomic_DNA"/>
</dbReference>
<accession>A0A318S304</accession>
<dbReference type="Proteomes" id="UP000248326">
    <property type="component" value="Unassembled WGS sequence"/>
</dbReference>
<sequence>MNEADVVTAITRQHVHHLEHEGQHYFFFDPGAGFEVDKRLPFATIVTSDAIDEASNLDRMGVYRLNVGVSRATYEQLFGPPPPATRDMPVLNTGYDYKALDQLMPHPIYAPLGWVCVLNPSATTFQTVRPLLHEAWSMAERRFQARNERP</sequence>
<dbReference type="AlphaFoldDB" id="A0A318S304"/>
<dbReference type="InterPro" id="IPR045676">
    <property type="entry name" value="DUF6194"/>
</dbReference>
<gene>
    <name evidence="2" type="ORF">DES52_11884</name>
</gene>
<organism evidence="2 3">
    <name type="scientific">Deinococcus yavapaiensis KR-236</name>
    <dbReference type="NCBI Taxonomy" id="694435"/>
    <lineage>
        <taxon>Bacteria</taxon>
        <taxon>Thermotogati</taxon>
        <taxon>Deinococcota</taxon>
        <taxon>Deinococci</taxon>
        <taxon>Deinococcales</taxon>
        <taxon>Deinococcaceae</taxon>
        <taxon>Deinococcus</taxon>
    </lineage>
</organism>
<evidence type="ECO:0000259" key="1">
    <source>
        <dbReference type="Pfam" id="PF19694"/>
    </source>
</evidence>
<evidence type="ECO:0000313" key="3">
    <source>
        <dbReference type="Proteomes" id="UP000248326"/>
    </source>
</evidence>
<dbReference type="Pfam" id="PF19694">
    <property type="entry name" value="DUF6194"/>
    <property type="match status" value="1"/>
</dbReference>
<evidence type="ECO:0000313" key="2">
    <source>
        <dbReference type="EMBL" id="PYE50467.1"/>
    </source>
</evidence>
<protein>
    <recommendedName>
        <fullName evidence="1">DUF6194 domain-containing protein</fullName>
    </recommendedName>
</protein>
<keyword evidence="3" id="KW-1185">Reference proteome</keyword>